<dbReference type="HOGENOM" id="CLU_1716446_0_0_1"/>
<dbReference type="InParanoid" id="M1DAI6"/>
<evidence type="ECO:0000256" key="1">
    <source>
        <dbReference type="SAM" id="MobiDB-lite"/>
    </source>
</evidence>
<proteinExistence type="predicted"/>
<organism evidence="2 3">
    <name type="scientific">Solanum tuberosum</name>
    <name type="common">Potato</name>
    <dbReference type="NCBI Taxonomy" id="4113"/>
    <lineage>
        <taxon>Eukaryota</taxon>
        <taxon>Viridiplantae</taxon>
        <taxon>Streptophyta</taxon>
        <taxon>Embryophyta</taxon>
        <taxon>Tracheophyta</taxon>
        <taxon>Spermatophyta</taxon>
        <taxon>Magnoliopsida</taxon>
        <taxon>eudicotyledons</taxon>
        <taxon>Gunneridae</taxon>
        <taxon>Pentapetalae</taxon>
        <taxon>asterids</taxon>
        <taxon>lamiids</taxon>
        <taxon>Solanales</taxon>
        <taxon>Solanaceae</taxon>
        <taxon>Solanoideae</taxon>
        <taxon>Solaneae</taxon>
        <taxon>Solanum</taxon>
    </lineage>
</organism>
<reference evidence="3" key="1">
    <citation type="journal article" date="2011" name="Nature">
        <title>Genome sequence and analysis of the tuber crop potato.</title>
        <authorList>
            <consortium name="The Potato Genome Sequencing Consortium"/>
        </authorList>
    </citation>
    <scope>NUCLEOTIDE SEQUENCE [LARGE SCALE GENOMIC DNA]</scope>
    <source>
        <strain evidence="3">cv. DM1-3 516 R44</strain>
    </source>
</reference>
<feature type="region of interest" description="Disordered" evidence="1">
    <location>
        <begin position="115"/>
        <end position="153"/>
    </location>
</feature>
<protein>
    <recommendedName>
        <fullName evidence="4">Integrase core domain containing protein</fullName>
    </recommendedName>
</protein>
<dbReference type="Proteomes" id="UP000011115">
    <property type="component" value="Unassembled WGS sequence"/>
</dbReference>
<dbReference type="PaxDb" id="4113-PGSC0003DMT400085901"/>
<reference evidence="2" key="2">
    <citation type="submission" date="2015-06" db="UniProtKB">
        <authorList>
            <consortium name="EnsemblPlants"/>
        </authorList>
    </citation>
    <scope>IDENTIFICATION</scope>
    <source>
        <strain evidence="2">DM1-3 516 R44</strain>
    </source>
</reference>
<dbReference type="AlphaFoldDB" id="M1DAI6"/>
<sequence length="153" mass="16083">MRWIAGYIATEREAVARVSDLHVLITKASLTFSVEVWWSIVRAQLRPTANDNTLSPSLASLVTYLMVGYLVNAGCQQSSFSEKIRSGGVGPLAVVPHTPVVIPQVAGQTEHVLASASGSETPVTVSGSQPDPALVSESAPVDKDADTNPDIGT</sequence>
<name>M1DAI6_SOLTU</name>
<feature type="compositionally biased region" description="Polar residues" evidence="1">
    <location>
        <begin position="116"/>
        <end position="129"/>
    </location>
</feature>
<evidence type="ECO:0008006" key="4">
    <source>
        <dbReference type="Google" id="ProtNLM"/>
    </source>
</evidence>
<keyword evidence="3" id="KW-1185">Reference proteome</keyword>
<evidence type="ECO:0000313" key="3">
    <source>
        <dbReference type="Proteomes" id="UP000011115"/>
    </source>
</evidence>
<evidence type="ECO:0000313" key="2">
    <source>
        <dbReference type="EnsemblPlants" id="PGSC0003DMT400085901"/>
    </source>
</evidence>
<dbReference type="Gramene" id="PGSC0003DMT400085901">
    <property type="protein sequence ID" value="PGSC0003DMT400085901"/>
    <property type="gene ID" value="PGSC0003DMG400035472"/>
</dbReference>
<dbReference type="EnsemblPlants" id="PGSC0003DMT400085901">
    <property type="protein sequence ID" value="PGSC0003DMT400085901"/>
    <property type="gene ID" value="PGSC0003DMG400035472"/>
</dbReference>
<accession>M1DAI6</accession>